<dbReference type="EMBL" id="CADCUY010000449">
    <property type="protein sequence ID" value="CAA9423015.1"/>
    <property type="molecule type" value="Genomic_DNA"/>
</dbReference>
<feature type="non-terminal residue" evidence="2">
    <location>
        <position position="36"/>
    </location>
</feature>
<proteinExistence type="predicted"/>
<sequence>WARDRSTCSTGAGAPASCTRGCARPAPTRRRAGPPP</sequence>
<protein>
    <submittedName>
        <fullName evidence="2">Uncharacterized protein</fullName>
    </submittedName>
</protein>
<evidence type="ECO:0000256" key="1">
    <source>
        <dbReference type="SAM" id="MobiDB-lite"/>
    </source>
</evidence>
<dbReference type="AlphaFoldDB" id="A0A6J4PVK5"/>
<reference evidence="2" key="1">
    <citation type="submission" date="2020-02" db="EMBL/GenBank/DDBJ databases">
        <authorList>
            <person name="Meier V. D."/>
        </authorList>
    </citation>
    <scope>NUCLEOTIDE SEQUENCE</scope>
    <source>
        <strain evidence="2">AVDCRST_MAG35</strain>
    </source>
</reference>
<accession>A0A6J4PVK5</accession>
<gene>
    <name evidence="2" type="ORF">AVDCRST_MAG35-2094</name>
</gene>
<feature type="non-terminal residue" evidence="2">
    <location>
        <position position="1"/>
    </location>
</feature>
<organism evidence="2">
    <name type="scientific">uncultured Quadrisphaera sp</name>
    <dbReference type="NCBI Taxonomy" id="904978"/>
    <lineage>
        <taxon>Bacteria</taxon>
        <taxon>Bacillati</taxon>
        <taxon>Actinomycetota</taxon>
        <taxon>Actinomycetes</taxon>
        <taxon>Kineosporiales</taxon>
        <taxon>Kineosporiaceae</taxon>
        <taxon>Quadrisphaera</taxon>
        <taxon>environmental samples</taxon>
    </lineage>
</organism>
<name>A0A6J4PVK5_9ACTN</name>
<feature type="region of interest" description="Disordered" evidence="1">
    <location>
        <begin position="1"/>
        <end position="36"/>
    </location>
</feature>
<feature type="compositionally biased region" description="Basic residues" evidence="1">
    <location>
        <begin position="27"/>
        <end position="36"/>
    </location>
</feature>
<evidence type="ECO:0000313" key="2">
    <source>
        <dbReference type="EMBL" id="CAA9423015.1"/>
    </source>
</evidence>